<dbReference type="HAMAP" id="MF_00715">
    <property type="entry name" value="SlyX"/>
    <property type="match status" value="1"/>
</dbReference>
<evidence type="ECO:0000256" key="1">
    <source>
        <dbReference type="HAMAP-Rule" id="MF_00715"/>
    </source>
</evidence>
<comment type="similarity">
    <text evidence="1">Belongs to the SlyX family.</text>
</comment>
<name>A0A2K8KNI9_9GAMM</name>
<sequence>MTDETRIIELESRLTHMDDTVEQLNDVISAQQHQIDRVERLLKRLMDQQQDLKDQFAPEVNDTPPPHY</sequence>
<organism evidence="3 4">
    <name type="scientific">Reinekea forsetii</name>
    <dbReference type="NCBI Taxonomy" id="1336806"/>
    <lineage>
        <taxon>Bacteria</taxon>
        <taxon>Pseudomonadati</taxon>
        <taxon>Pseudomonadota</taxon>
        <taxon>Gammaproteobacteria</taxon>
        <taxon>Oceanospirillales</taxon>
        <taxon>Saccharospirillaceae</taxon>
        <taxon>Reinekea</taxon>
    </lineage>
</organism>
<dbReference type="Gene3D" id="1.20.5.300">
    <property type="match status" value="1"/>
</dbReference>
<protein>
    <recommendedName>
        <fullName evidence="1">Protein SlyX homolog</fullName>
    </recommendedName>
</protein>
<reference evidence="3 4" key="1">
    <citation type="journal article" date="2017" name="Environ. Microbiol.">
        <title>Genomic and physiological analyses of 'Reinekea forsetii' reveal a versatile opportunistic lifestyle during spring algae blooms.</title>
        <authorList>
            <person name="Avci B."/>
            <person name="Hahnke R.L."/>
            <person name="Chafee M."/>
            <person name="Fischer T."/>
            <person name="Gruber-Vodicka H."/>
            <person name="Tegetmeyer H.E."/>
            <person name="Harder J."/>
            <person name="Fuchs B.M."/>
            <person name="Amann R.I."/>
            <person name="Teeling H."/>
        </authorList>
    </citation>
    <scope>NUCLEOTIDE SEQUENCE [LARGE SCALE GENOMIC DNA]</scope>
    <source>
        <strain evidence="3 4">Hel1_31_D35</strain>
    </source>
</reference>
<accession>A0A2K8KNI9</accession>
<keyword evidence="2" id="KW-0175">Coiled coil</keyword>
<dbReference type="PANTHER" id="PTHR36508">
    <property type="entry name" value="PROTEIN SLYX"/>
    <property type="match status" value="1"/>
</dbReference>
<dbReference type="OrthoDB" id="8606883at2"/>
<evidence type="ECO:0000313" key="4">
    <source>
        <dbReference type="Proteomes" id="UP000229757"/>
    </source>
</evidence>
<gene>
    <name evidence="1 3" type="primary">slyX</name>
    <name evidence="3" type="ORF">REIFOR_01219</name>
</gene>
<proteinExistence type="inferred from homology"/>
<evidence type="ECO:0000256" key="2">
    <source>
        <dbReference type="SAM" id="Coils"/>
    </source>
</evidence>
<feature type="coiled-coil region" evidence="2">
    <location>
        <begin position="21"/>
        <end position="55"/>
    </location>
</feature>
<dbReference type="InterPro" id="IPR007236">
    <property type="entry name" value="SlyX"/>
</dbReference>
<dbReference type="RefSeq" id="WP_100256709.1">
    <property type="nucleotide sequence ID" value="NZ_CP011797.1"/>
</dbReference>
<dbReference type="KEGG" id="rfo:REIFOR_01219"/>
<evidence type="ECO:0000313" key="3">
    <source>
        <dbReference type="EMBL" id="ATX76365.1"/>
    </source>
</evidence>
<keyword evidence="4" id="KW-1185">Reference proteome</keyword>
<dbReference type="AlphaFoldDB" id="A0A2K8KNI9"/>
<dbReference type="Pfam" id="PF04102">
    <property type="entry name" value="SlyX"/>
    <property type="match status" value="1"/>
</dbReference>
<dbReference type="EMBL" id="CP011797">
    <property type="protein sequence ID" value="ATX76365.1"/>
    <property type="molecule type" value="Genomic_DNA"/>
</dbReference>
<dbReference type="PANTHER" id="PTHR36508:SF1">
    <property type="entry name" value="PROTEIN SLYX"/>
    <property type="match status" value="1"/>
</dbReference>
<dbReference type="Proteomes" id="UP000229757">
    <property type="component" value="Chromosome"/>
</dbReference>